<evidence type="ECO:0000313" key="6">
    <source>
        <dbReference type="Proteomes" id="UP000031980"/>
    </source>
</evidence>
<comment type="caution">
    <text evidence="5">The sequence shown here is derived from an EMBL/GenBank/DDBJ whole genome shotgun (WGS) entry which is preliminary data.</text>
</comment>
<dbReference type="PANTHER" id="PTHR37419">
    <property type="entry name" value="SERINE/THREONINE-PROTEIN KINASE TOXIN HIPA"/>
    <property type="match status" value="1"/>
</dbReference>
<dbReference type="RefSeq" id="WP_041504965.1">
    <property type="nucleotide sequence ID" value="NZ_JPIU01000037.1"/>
</dbReference>
<dbReference type="GO" id="GO:0004674">
    <property type="term" value="F:protein serine/threonine kinase activity"/>
    <property type="evidence" value="ECO:0007669"/>
    <property type="project" value="TreeGrafter"/>
</dbReference>
<keyword evidence="6" id="KW-1185">Reference proteome</keyword>
<feature type="domain" description="HipA-like C-terminal" evidence="4">
    <location>
        <begin position="58"/>
        <end position="295"/>
    </location>
</feature>
<dbReference type="GO" id="GO:0005829">
    <property type="term" value="C:cytosol"/>
    <property type="evidence" value="ECO:0007669"/>
    <property type="project" value="TreeGrafter"/>
</dbReference>
<keyword evidence="2" id="KW-0808">Transferase</keyword>
<dbReference type="Gene3D" id="1.10.1070.20">
    <property type="match status" value="1"/>
</dbReference>
<dbReference type="AlphaFoldDB" id="A0A0C3RIL9"/>
<evidence type="ECO:0000256" key="3">
    <source>
        <dbReference type="ARBA" id="ARBA00022777"/>
    </source>
</evidence>
<accession>A0A0C3RIL9</accession>
<dbReference type="EMBL" id="JPIU01000037">
    <property type="protein sequence ID" value="KIO45834.1"/>
    <property type="molecule type" value="Genomic_DNA"/>
</dbReference>
<name>A0A0C3RIL9_9PORP</name>
<evidence type="ECO:0000259" key="4">
    <source>
        <dbReference type="Pfam" id="PF07804"/>
    </source>
</evidence>
<keyword evidence="3" id="KW-0418">Kinase</keyword>
<dbReference type="Pfam" id="PF07804">
    <property type="entry name" value="HipA_C"/>
    <property type="match status" value="1"/>
</dbReference>
<dbReference type="InterPro" id="IPR052028">
    <property type="entry name" value="HipA_Ser/Thr_kinase"/>
</dbReference>
<dbReference type="Proteomes" id="UP000031980">
    <property type="component" value="Unassembled WGS sequence"/>
</dbReference>
<sequence>MKKVVINNCPGTLAEGYSTYSTTAINRLFNGKRVSHFMDFEYDNDTTAPLIARNIGHSSLSGAQEKLSAIVKNGHVILTPEGDLGTYILKPVPSDKSLRYRTMMPANEHLTMQIARQVYKIPTAENGLIFFADGDPAYITKRFDITPDGLKIKQEDFSSILDRTEENSGKAFKYQGSYDDIAIKIRELLPAWQIEMGFFFQLIVFNYLFSNGDAHLKNFSVQQTVDGDYILTPAYDLLNTRLHIDDTDFALSDGLLPRTEWSDIYTRTGHPCIKDFRFFGTKIGLTEKQIDKIITLFTNHKDEVIQLTERSFLDDRLKRMYLRSYEERLTRFLRE</sequence>
<organism evidence="5 6">
    <name type="scientific">Sanguibacteroides justesenii</name>
    <dbReference type="NCBI Taxonomy" id="1547597"/>
    <lineage>
        <taxon>Bacteria</taxon>
        <taxon>Pseudomonadati</taxon>
        <taxon>Bacteroidota</taxon>
        <taxon>Bacteroidia</taxon>
        <taxon>Bacteroidales</taxon>
        <taxon>Porphyromonadaceae</taxon>
        <taxon>Sanguibacteroides</taxon>
    </lineage>
</organism>
<proteinExistence type="inferred from homology"/>
<evidence type="ECO:0000256" key="2">
    <source>
        <dbReference type="ARBA" id="ARBA00022679"/>
    </source>
</evidence>
<reference evidence="5 6" key="1">
    <citation type="submission" date="2014-07" db="EMBL/GenBank/DDBJ databases">
        <title>Porphyromonadaceae bacterium OUH 308042 = ATCC BAA-2681 = DSM 28342 draft genome.</title>
        <authorList>
            <person name="Sydenham T.V."/>
            <person name="Hasman H."/>
            <person name="Justensen U.S."/>
        </authorList>
    </citation>
    <scope>NUCLEOTIDE SEQUENCE [LARGE SCALE GENOMIC DNA]</scope>
    <source>
        <strain evidence="5 6">OUH 308042</strain>
    </source>
</reference>
<dbReference type="PANTHER" id="PTHR37419:SF1">
    <property type="entry name" value="SERINE_THREONINE-PROTEIN KINASE TOXIN HIPA"/>
    <property type="match status" value="1"/>
</dbReference>
<comment type="similarity">
    <text evidence="1">Belongs to the HipA Ser/Thr kinase family.</text>
</comment>
<protein>
    <recommendedName>
        <fullName evidence="4">HipA-like C-terminal domain-containing protein</fullName>
    </recommendedName>
</protein>
<evidence type="ECO:0000313" key="5">
    <source>
        <dbReference type="EMBL" id="KIO45834.1"/>
    </source>
</evidence>
<evidence type="ECO:0000256" key="1">
    <source>
        <dbReference type="ARBA" id="ARBA00010164"/>
    </source>
</evidence>
<dbReference type="InterPro" id="IPR012893">
    <property type="entry name" value="HipA-like_C"/>
</dbReference>
<gene>
    <name evidence="5" type="ORF">BA92_05110</name>
</gene>